<gene>
    <name evidence="2" type="ORF">HXW94_16375</name>
</gene>
<dbReference type="SMART" id="SM00471">
    <property type="entry name" value="HDc"/>
    <property type="match status" value="1"/>
</dbReference>
<feature type="domain" description="HDOD" evidence="1">
    <location>
        <begin position="21"/>
        <end position="214"/>
    </location>
</feature>
<dbReference type="RefSeq" id="WP_178367992.1">
    <property type="nucleotide sequence ID" value="NZ_JACADJ010000083.1"/>
</dbReference>
<name>A0A850T2F5_9BACT</name>
<evidence type="ECO:0000313" key="3">
    <source>
        <dbReference type="Proteomes" id="UP000553343"/>
    </source>
</evidence>
<comment type="caution">
    <text evidence="2">The sequence shown here is derived from an EMBL/GenBank/DDBJ whole genome shotgun (WGS) entry which is preliminary data.</text>
</comment>
<dbReference type="PANTHER" id="PTHR33525">
    <property type="match status" value="1"/>
</dbReference>
<dbReference type="InterPro" id="IPR013976">
    <property type="entry name" value="HDOD"/>
</dbReference>
<dbReference type="PROSITE" id="PS51833">
    <property type="entry name" value="HDOD"/>
    <property type="match status" value="1"/>
</dbReference>
<dbReference type="Proteomes" id="UP000553343">
    <property type="component" value="Unassembled WGS sequence"/>
</dbReference>
<dbReference type="PANTHER" id="PTHR33525:SF5">
    <property type="entry name" value="TWO COMPONENT SIGNAL TRANSDUCTION SYSTEM RESPONSE REGULATOR"/>
    <property type="match status" value="1"/>
</dbReference>
<keyword evidence="3" id="KW-1185">Reference proteome</keyword>
<dbReference type="AlphaFoldDB" id="A0A850T2F5"/>
<accession>A0A850T2F5</accession>
<evidence type="ECO:0000259" key="1">
    <source>
        <dbReference type="PROSITE" id="PS51833"/>
    </source>
</evidence>
<dbReference type="Gene3D" id="1.10.3210.10">
    <property type="entry name" value="Hypothetical protein af1432"/>
    <property type="match status" value="1"/>
</dbReference>
<evidence type="ECO:0000313" key="2">
    <source>
        <dbReference type="EMBL" id="NWH06540.1"/>
    </source>
</evidence>
<dbReference type="InterPro" id="IPR003607">
    <property type="entry name" value="HD/PDEase_dom"/>
</dbReference>
<proteinExistence type="predicted"/>
<protein>
    <submittedName>
        <fullName evidence="2">HDOD domain-containing protein</fullName>
    </submittedName>
</protein>
<organism evidence="2 3">
    <name type="scientific">Desulfobacter latus</name>
    <dbReference type="NCBI Taxonomy" id="2292"/>
    <lineage>
        <taxon>Bacteria</taxon>
        <taxon>Pseudomonadati</taxon>
        <taxon>Thermodesulfobacteriota</taxon>
        <taxon>Desulfobacteria</taxon>
        <taxon>Desulfobacterales</taxon>
        <taxon>Desulfobacteraceae</taxon>
        <taxon>Desulfobacter</taxon>
    </lineage>
</organism>
<dbReference type="InterPro" id="IPR052340">
    <property type="entry name" value="RNase_Y/CdgJ"/>
</dbReference>
<reference evidence="2 3" key="1">
    <citation type="submission" date="2020-06" db="EMBL/GenBank/DDBJ databases">
        <title>High-quality draft genome of sulfate reducer Desulfobacter latus type strain AcrS2 isolated from marine sediment.</title>
        <authorList>
            <person name="Hoppe M."/>
            <person name="Larsen C.K."/>
            <person name="Marshall I.P.G."/>
            <person name="Schramm A."/>
            <person name="Marietou A.G."/>
        </authorList>
    </citation>
    <scope>NUCLEOTIDE SEQUENCE [LARGE SCALE GENOMIC DNA]</scope>
    <source>
        <strain evidence="2 3">AcRS2</strain>
    </source>
</reference>
<dbReference type="EMBL" id="JACADJ010000083">
    <property type="protein sequence ID" value="NWH06540.1"/>
    <property type="molecule type" value="Genomic_DNA"/>
</dbReference>
<dbReference type="Pfam" id="PF08668">
    <property type="entry name" value="HDOD"/>
    <property type="match status" value="1"/>
</dbReference>
<sequence length="286" mass="31746">MNRKISILETLQKYIAAQENFPVLNPDAAKLQDAVLKPDPDMGVVKKLIQTDPILTSEILKVANSAYYKGLGEVLTIKEAALRLGRNELVDIVMQVIHKKNFSSDIPAIHARQAKLWDHSLACAFASRWLARHLKMADLVSKAFIAGLLHDMGKLCLLSAMEKIKKSKDNQVPLTPTLMDKILNSLHEQQGYALLTKWNLPGLYCRIARDHHVKAYDESDSLLVMVRLADMVCNKLARNDPEEDLSFVMGSREADILGLRETCVALLEVTMEDAGLTSSGGSGSIR</sequence>
<dbReference type="SUPFAM" id="SSF109604">
    <property type="entry name" value="HD-domain/PDEase-like"/>
    <property type="match status" value="1"/>
</dbReference>